<evidence type="ECO:0000256" key="4">
    <source>
        <dbReference type="ARBA" id="ARBA00022598"/>
    </source>
</evidence>
<dbReference type="SUPFAM" id="SSF50447">
    <property type="entry name" value="Translation proteins"/>
    <property type="match status" value="1"/>
</dbReference>
<keyword evidence="11 13" id="KW-0030">Aminoacyl-tRNA synthetase</keyword>
<protein>
    <recommendedName>
        <fullName evidence="13">Alanine--tRNA ligase</fullName>
        <ecNumber evidence="13">6.1.1.7</ecNumber>
    </recommendedName>
    <alternativeName>
        <fullName evidence="13">Alanyl-tRNA synthetase</fullName>
        <shortName evidence="13">AlaRS</shortName>
    </alternativeName>
</protein>
<dbReference type="Gene3D" id="3.30.930.10">
    <property type="entry name" value="Bira Bifunctional Protein, Domain 2"/>
    <property type="match status" value="1"/>
</dbReference>
<keyword evidence="3 13" id="KW-0820">tRNA-binding</keyword>
<dbReference type="GO" id="GO:0004813">
    <property type="term" value="F:alanine-tRNA ligase activity"/>
    <property type="evidence" value="ECO:0007669"/>
    <property type="project" value="UniProtKB-UniRule"/>
</dbReference>
<dbReference type="InterPro" id="IPR003156">
    <property type="entry name" value="DHHA1_dom"/>
</dbReference>
<sequence>MRLLFFLFVPPTMIVLPPSATALSSFGRRASSSAVSLLRPPAFVPPRAFGFPRAATRLLAAGTDLEWPTSRVRSTFVDYFSRLPSSPHTVHPSSACAPLNDPTLLFTNAGMNQFKPIFLGQADPASALATLDRAVNSQKCIRAGGKHNDLEDVGRDTYHHTFFEMLGTWSFGDYFKADAIKYAWELLTEVYGIDERRLYATYFGGDASLGLEADLEARDLWLRFLPPERVIGCDAKDNFWEMGETGPCGPCSEIHYDRVGDRDASELVNADLPEVIEIWNIVFIQYNRDERGLSPLPKKHIDTGMGLERLVSLLQDVPSNYDIDAFAAIFDKISQMAGEEELRKYGGLVGEEDVTLRDTAYRAVADHARALSFAIADGAVPSNEGRGYVLRRILRRAARYGQQILKCEPGFFTKLVPTVIDTFGEAYPELVKNKDTIVEVIDEEERAFSTMLDRGIKFFNNLRSEMADQKRTQVRGDQAFFLYDSLGFPVDLTELMAEEAGLTVDLDGFAAEMEAQKTRSREARYANKAGGGKRLELIAEQTAWLADRAIATTDDDAKFQWHVAPEARVQALFSAEGFLTDRPATEGQSLGIVLDRSPFYAEAGGQENDVGVLVLPGGGTFRVDDVQSYGGYLLHTGRVETGEVNVGDAVVCQVDYEPRKRTAPNHTMTHVLNSALRAVLGDGVDQRGSLCNADKLRFDFSHKKAMKPKQLKGVESRVREIIDDGLPVTSLVMPLKEATEIPGVRAVFGEVYPDPVRVVTVGDDASVEFCGGTHLANTAEAEAFVLLEETAVAKGVRRITAVTGASALRAIEEGTALETRVGEAESFAGSDTDLEALAVSLRKDIDAREISAPLKADLRGRIEALQKKAAAAKKALLAMRVDRALNAVGEQILDARTQGQRVLVTKVDIGADGKAANKVVEAVRSLAPEMAFMGVSEEEEDSGGKVLCFTVVPEGMVEEGLRADEWVRNALEASGGRGGGKPNAAQGQAKACDDVGGIMFAGTVFATEKAQGASV</sequence>
<dbReference type="HAMAP" id="MF_00036_B">
    <property type="entry name" value="Ala_tRNA_synth_B"/>
    <property type="match status" value="1"/>
</dbReference>
<dbReference type="GO" id="GO:0005739">
    <property type="term" value="C:mitochondrion"/>
    <property type="evidence" value="ECO:0007669"/>
    <property type="project" value="UniProtKB-SubCell"/>
</dbReference>
<proteinExistence type="inferred from homology"/>
<gene>
    <name evidence="17" type="ORF">CHYS00102_LOCUS22667</name>
</gene>
<dbReference type="InterPro" id="IPR009000">
    <property type="entry name" value="Transl_B-barrel_sf"/>
</dbReference>
<dbReference type="Pfam" id="PF07973">
    <property type="entry name" value="tRNA_SAD"/>
    <property type="match status" value="1"/>
</dbReference>
<dbReference type="InterPro" id="IPR018162">
    <property type="entry name" value="Ala-tRNA-ligase_IIc_anticod-bd"/>
</dbReference>
<dbReference type="PANTHER" id="PTHR11777">
    <property type="entry name" value="ALANYL-TRNA SYNTHETASE"/>
    <property type="match status" value="1"/>
</dbReference>
<keyword evidence="13" id="KW-0496">Mitochondrion</keyword>
<comment type="subcellular location">
    <subcellularLocation>
        <location evidence="13">Mitochondrion</location>
    </subcellularLocation>
    <subcellularLocation>
        <location evidence="13">Cytoplasm</location>
    </subcellularLocation>
    <subcellularLocation>
        <location evidence="1">Plastid</location>
        <location evidence="1">Chloroplast</location>
    </subcellularLocation>
</comment>
<dbReference type="Gene3D" id="3.10.310.40">
    <property type="match status" value="1"/>
</dbReference>
<dbReference type="InterPro" id="IPR012947">
    <property type="entry name" value="tRNA_SAD"/>
</dbReference>
<dbReference type="Gene3D" id="2.40.30.130">
    <property type="match status" value="1"/>
</dbReference>
<dbReference type="InterPro" id="IPR018163">
    <property type="entry name" value="Thr/Ala-tRNA-synth_IIc_edit"/>
</dbReference>
<organism evidence="17">
    <name type="scientific">Corethron hystrix</name>
    <dbReference type="NCBI Taxonomy" id="216773"/>
    <lineage>
        <taxon>Eukaryota</taxon>
        <taxon>Sar</taxon>
        <taxon>Stramenopiles</taxon>
        <taxon>Ochrophyta</taxon>
        <taxon>Bacillariophyta</taxon>
        <taxon>Coscinodiscophyceae</taxon>
        <taxon>Corethrophycidae</taxon>
        <taxon>Corethrales</taxon>
        <taxon>Corethraceae</taxon>
        <taxon>Corethron</taxon>
    </lineage>
</organism>
<comment type="function">
    <text evidence="13">Catalyzes the attachment of alanine to tRNA(Ala) in a two-step reaction: alanine is first activated by ATP to form Ala-AMP and then transferred to the acceptor end of tRNA(Ala). Also edits incorrectly charged tRNA(Ala) via its editing domain.</text>
</comment>
<dbReference type="InterPro" id="IPR002318">
    <property type="entry name" value="Ala-tRNA-lgiase_IIc"/>
</dbReference>
<dbReference type="EMBL" id="HBFR01031216">
    <property type="protein sequence ID" value="CAD8895453.1"/>
    <property type="molecule type" value="Transcribed_RNA"/>
</dbReference>
<dbReference type="FunFam" id="3.30.930.10:FF:000011">
    <property type="entry name" value="Alanine--tRNA ligase, cytoplasmic"/>
    <property type="match status" value="1"/>
</dbReference>
<dbReference type="PANTHER" id="PTHR11777:SF9">
    <property type="entry name" value="ALANINE--TRNA LIGASE, CYTOPLASMIC"/>
    <property type="match status" value="1"/>
</dbReference>
<keyword evidence="7 13" id="KW-0862">Zinc</keyword>
<evidence type="ECO:0000256" key="3">
    <source>
        <dbReference type="ARBA" id="ARBA00022555"/>
    </source>
</evidence>
<reference evidence="17" key="1">
    <citation type="submission" date="2021-01" db="EMBL/GenBank/DDBJ databases">
        <authorList>
            <person name="Corre E."/>
            <person name="Pelletier E."/>
            <person name="Niang G."/>
            <person name="Scheremetjew M."/>
            <person name="Finn R."/>
            <person name="Kale V."/>
            <person name="Holt S."/>
            <person name="Cochrane G."/>
            <person name="Meng A."/>
            <person name="Brown T."/>
            <person name="Cohen L."/>
        </authorList>
    </citation>
    <scope>NUCLEOTIDE SEQUENCE</scope>
    <source>
        <strain evidence="17">308</strain>
    </source>
</reference>
<evidence type="ECO:0000256" key="1">
    <source>
        <dbReference type="ARBA" id="ARBA00004229"/>
    </source>
</evidence>
<dbReference type="AlphaFoldDB" id="A0A7S1FYS4"/>
<keyword evidence="6 13" id="KW-0547">Nucleotide-binding</keyword>
<evidence type="ECO:0000313" key="17">
    <source>
        <dbReference type="EMBL" id="CAD8895453.1"/>
    </source>
</evidence>
<feature type="chain" id="PRO_5031209584" description="Alanine--tRNA ligase" evidence="15">
    <location>
        <begin position="23"/>
        <end position="1015"/>
    </location>
</feature>
<dbReference type="InterPro" id="IPR018164">
    <property type="entry name" value="Ala-tRNA-synth_IIc_N"/>
</dbReference>
<evidence type="ECO:0000256" key="15">
    <source>
        <dbReference type="SAM" id="SignalP"/>
    </source>
</evidence>
<dbReference type="Pfam" id="PF01411">
    <property type="entry name" value="tRNA-synt_2c"/>
    <property type="match status" value="1"/>
</dbReference>
<evidence type="ECO:0000256" key="6">
    <source>
        <dbReference type="ARBA" id="ARBA00022741"/>
    </source>
</evidence>
<dbReference type="SUPFAM" id="SSF101353">
    <property type="entry name" value="Putative anticodon-binding domain of alanyl-tRNA synthetase (AlaRS)"/>
    <property type="match status" value="1"/>
</dbReference>
<feature type="binding site" evidence="13">
    <location>
        <position position="670"/>
    </location>
    <ligand>
        <name>Zn(2+)</name>
        <dbReference type="ChEBI" id="CHEBI:29105"/>
    </ligand>
</feature>
<evidence type="ECO:0000256" key="11">
    <source>
        <dbReference type="ARBA" id="ARBA00023146"/>
    </source>
</evidence>
<dbReference type="CDD" id="cd00673">
    <property type="entry name" value="AlaRS_core"/>
    <property type="match status" value="1"/>
</dbReference>
<evidence type="ECO:0000256" key="7">
    <source>
        <dbReference type="ARBA" id="ARBA00022833"/>
    </source>
</evidence>
<keyword evidence="10 13" id="KW-0648">Protein biosynthesis</keyword>
<evidence type="ECO:0000259" key="16">
    <source>
        <dbReference type="PROSITE" id="PS50860"/>
    </source>
</evidence>
<feature type="domain" description="Alanyl-transfer RNA synthetases family profile" evidence="16">
    <location>
        <begin position="67"/>
        <end position="813"/>
    </location>
</feature>
<dbReference type="GO" id="GO:0008270">
    <property type="term" value="F:zinc ion binding"/>
    <property type="evidence" value="ECO:0007669"/>
    <property type="project" value="UniProtKB-UniRule"/>
</dbReference>
<evidence type="ECO:0000256" key="12">
    <source>
        <dbReference type="ARBA" id="ARBA00048300"/>
    </source>
</evidence>
<dbReference type="EC" id="6.1.1.7" evidence="13"/>
<evidence type="ECO:0000256" key="8">
    <source>
        <dbReference type="ARBA" id="ARBA00022840"/>
    </source>
</evidence>
<keyword evidence="5 13" id="KW-0479">Metal-binding</keyword>
<dbReference type="NCBIfam" id="TIGR00344">
    <property type="entry name" value="alaS"/>
    <property type="match status" value="1"/>
</dbReference>
<dbReference type="GO" id="GO:0000049">
    <property type="term" value="F:tRNA binding"/>
    <property type="evidence" value="ECO:0007669"/>
    <property type="project" value="UniProtKB-KW"/>
</dbReference>
<comment type="cofactor">
    <cofactor evidence="13">
        <name>Zn(2+)</name>
        <dbReference type="ChEBI" id="CHEBI:29105"/>
    </cofactor>
    <text evidence="13">Binds 1 zinc ion per subunit.</text>
</comment>
<keyword evidence="15" id="KW-0732">Signal</keyword>
<comment type="subunit">
    <text evidence="13">Monomer.</text>
</comment>
<evidence type="ECO:0000256" key="10">
    <source>
        <dbReference type="ARBA" id="ARBA00022917"/>
    </source>
</evidence>
<feature type="signal peptide" evidence="15">
    <location>
        <begin position="1"/>
        <end position="22"/>
    </location>
</feature>
<comment type="domain">
    <text evidence="13">Consists of three domains; the N-terminal catalytic domain, the editing domain and the C-terminal C-Ala domain. The editing domain removes incorrectly charged amino acids, while the C-Ala domain, along with tRNA(Ala), serves as a bridge to cooperatively bring together the editing and aminoacylation centers thus stimulating deacylation of misacylated tRNAs.</text>
</comment>
<dbReference type="SUPFAM" id="SSF55681">
    <property type="entry name" value="Class II aaRS and biotin synthetases"/>
    <property type="match status" value="1"/>
</dbReference>
<dbReference type="InterPro" id="IPR023033">
    <property type="entry name" value="Ala_tRNA_ligase_euk/bac"/>
</dbReference>
<dbReference type="GO" id="GO:0002161">
    <property type="term" value="F:aminoacyl-tRNA deacylase activity"/>
    <property type="evidence" value="ECO:0007669"/>
    <property type="project" value="TreeGrafter"/>
</dbReference>
<dbReference type="Pfam" id="PF02272">
    <property type="entry name" value="DHHA1"/>
    <property type="match status" value="1"/>
</dbReference>
<dbReference type="GO" id="GO:0009507">
    <property type="term" value="C:chloroplast"/>
    <property type="evidence" value="ECO:0007669"/>
    <property type="project" value="UniProtKB-SubCell"/>
</dbReference>
<comment type="similarity">
    <text evidence="2">Belongs to the class-II aminoacyl-tRNA synthetase family. Alax-L subfamily.</text>
</comment>
<keyword evidence="14" id="KW-0175">Coiled coil</keyword>
<feature type="coiled-coil region" evidence="14">
    <location>
        <begin position="855"/>
        <end position="882"/>
    </location>
</feature>
<dbReference type="PRINTS" id="PR00980">
    <property type="entry name" value="TRNASYNTHALA"/>
</dbReference>
<keyword evidence="13" id="KW-0963">Cytoplasm</keyword>
<dbReference type="Gene3D" id="3.30.980.10">
    <property type="entry name" value="Threonyl-trna Synthetase, Chain A, domain 2"/>
    <property type="match status" value="1"/>
</dbReference>
<accession>A0A7S1FYS4</accession>
<feature type="binding site" evidence="13">
    <location>
        <position position="774"/>
    </location>
    <ligand>
        <name>Zn(2+)</name>
        <dbReference type="ChEBI" id="CHEBI:29105"/>
    </ligand>
</feature>
<dbReference type="GO" id="GO:0070143">
    <property type="term" value="P:mitochondrial alanyl-tRNA aminoacylation"/>
    <property type="evidence" value="ECO:0007669"/>
    <property type="project" value="UniProtKB-UniRule"/>
</dbReference>
<name>A0A7S1FYS4_9STRA</name>
<comment type="catalytic activity">
    <reaction evidence="12 13">
        <text>tRNA(Ala) + L-alanine + ATP = L-alanyl-tRNA(Ala) + AMP + diphosphate</text>
        <dbReference type="Rhea" id="RHEA:12540"/>
        <dbReference type="Rhea" id="RHEA-COMP:9657"/>
        <dbReference type="Rhea" id="RHEA-COMP:9923"/>
        <dbReference type="ChEBI" id="CHEBI:30616"/>
        <dbReference type="ChEBI" id="CHEBI:33019"/>
        <dbReference type="ChEBI" id="CHEBI:57972"/>
        <dbReference type="ChEBI" id="CHEBI:78442"/>
        <dbReference type="ChEBI" id="CHEBI:78497"/>
        <dbReference type="ChEBI" id="CHEBI:456215"/>
        <dbReference type="EC" id="6.1.1.7"/>
    </reaction>
</comment>
<evidence type="ECO:0000256" key="2">
    <source>
        <dbReference type="ARBA" id="ARBA00008429"/>
    </source>
</evidence>
<feature type="binding site" evidence="13">
    <location>
        <position position="770"/>
    </location>
    <ligand>
        <name>Zn(2+)</name>
        <dbReference type="ChEBI" id="CHEBI:29105"/>
    </ligand>
</feature>
<dbReference type="InterPro" id="IPR050058">
    <property type="entry name" value="Ala-tRNA_ligase"/>
</dbReference>
<dbReference type="FunFam" id="3.30.980.10:FF:000004">
    <property type="entry name" value="Alanine--tRNA ligase, cytoplasmic"/>
    <property type="match status" value="1"/>
</dbReference>
<dbReference type="InterPro" id="IPR045864">
    <property type="entry name" value="aa-tRNA-synth_II/BPL/LPL"/>
</dbReference>
<dbReference type="InterPro" id="IPR018165">
    <property type="entry name" value="Ala-tRNA-synth_IIc_core"/>
</dbReference>
<dbReference type="PROSITE" id="PS50860">
    <property type="entry name" value="AA_TRNA_LIGASE_II_ALA"/>
    <property type="match status" value="1"/>
</dbReference>
<evidence type="ECO:0000256" key="5">
    <source>
        <dbReference type="ARBA" id="ARBA00022723"/>
    </source>
</evidence>
<keyword evidence="4 13" id="KW-0436">Ligase</keyword>
<keyword evidence="8 13" id="KW-0067">ATP-binding</keyword>
<dbReference type="GO" id="GO:0005524">
    <property type="term" value="F:ATP binding"/>
    <property type="evidence" value="ECO:0007669"/>
    <property type="project" value="UniProtKB-UniRule"/>
</dbReference>
<keyword evidence="9 13" id="KW-0694">RNA-binding</keyword>
<evidence type="ECO:0000256" key="9">
    <source>
        <dbReference type="ARBA" id="ARBA00022884"/>
    </source>
</evidence>
<dbReference type="SUPFAM" id="SSF55186">
    <property type="entry name" value="ThrRS/AlaRS common domain"/>
    <property type="match status" value="1"/>
</dbReference>
<feature type="binding site" evidence="13">
    <location>
        <position position="666"/>
    </location>
    <ligand>
        <name>Zn(2+)</name>
        <dbReference type="ChEBI" id="CHEBI:29105"/>
    </ligand>
</feature>
<dbReference type="SMART" id="SM00863">
    <property type="entry name" value="tRNA_SAD"/>
    <property type="match status" value="1"/>
</dbReference>
<evidence type="ECO:0000256" key="14">
    <source>
        <dbReference type="SAM" id="Coils"/>
    </source>
</evidence>
<evidence type="ECO:0000256" key="13">
    <source>
        <dbReference type="HAMAP-Rule" id="MF_03133"/>
    </source>
</evidence>